<reference evidence="2 3" key="1">
    <citation type="journal article" date="2016" name="Nat. Commun.">
        <title>Thousands of microbial genomes shed light on interconnected biogeochemical processes in an aquifer system.</title>
        <authorList>
            <person name="Anantharaman K."/>
            <person name="Brown C.T."/>
            <person name="Hug L.A."/>
            <person name="Sharon I."/>
            <person name="Castelle C.J."/>
            <person name="Probst A.J."/>
            <person name="Thomas B.C."/>
            <person name="Singh A."/>
            <person name="Wilkins M.J."/>
            <person name="Karaoz U."/>
            <person name="Brodie E.L."/>
            <person name="Williams K.H."/>
            <person name="Hubbard S.S."/>
            <person name="Banfield J.F."/>
        </authorList>
    </citation>
    <scope>NUCLEOTIDE SEQUENCE [LARGE SCALE GENOMIC DNA]</scope>
</reference>
<feature type="signal peptide" evidence="1">
    <location>
        <begin position="1"/>
        <end position="22"/>
    </location>
</feature>
<organism evidence="2 3">
    <name type="scientific">Candidatus Nomurabacteria bacterium RIFCSPLOWO2_01_FULL_46_18</name>
    <dbReference type="NCBI Taxonomy" id="1801783"/>
    <lineage>
        <taxon>Bacteria</taxon>
        <taxon>Candidatus Nomuraibacteriota</taxon>
    </lineage>
</organism>
<keyword evidence="1" id="KW-0732">Signal</keyword>
<comment type="caution">
    <text evidence="2">The sequence shown here is derived from an EMBL/GenBank/DDBJ whole genome shotgun (WGS) entry which is preliminary data.</text>
</comment>
<feature type="chain" id="PRO_5009225779" evidence="1">
    <location>
        <begin position="23"/>
        <end position="323"/>
    </location>
</feature>
<dbReference type="Proteomes" id="UP000179381">
    <property type="component" value="Unassembled WGS sequence"/>
</dbReference>
<name>A0A1F6XFG2_9BACT</name>
<dbReference type="AlphaFoldDB" id="A0A1F6XFG2"/>
<proteinExistence type="predicted"/>
<accession>A0A1F6XFG2</accession>
<evidence type="ECO:0000313" key="3">
    <source>
        <dbReference type="Proteomes" id="UP000179381"/>
    </source>
</evidence>
<gene>
    <name evidence="2" type="ORF">A2933_00690</name>
</gene>
<evidence type="ECO:0000313" key="2">
    <source>
        <dbReference type="EMBL" id="OGI92722.1"/>
    </source>
</evidence>
<dbReference type="EMBL" id="MFVH01000001">
    <property type="protein sequence ID" value="OGI92722.1"/>
    <property type="molecule type" value="Genomic_DNA"/>
</dbReference>
<evidence type="ECO:0000256" key="1">
    <source>
        <dbReference type="SAM" id="SignalP"/>
    </source>
</evidence>
<sequence>MRIKFLLLISILGAIMAGRALAVSPSAISVSINPQNPASYENVTISLSSYAANLGTVNISWIVNGKSVLSGIGKSSFQVTAGASGTETRIIAKIFLPDGEIDKNIIIRPAELVLLFEATDSYLPPFYKGKALPTEGSEIKVVALPEIKIGGSLASPKTLTYEWKKDYENSPGDSGYGRSFLVYSNDYLDEASNISVVASTIDGKYSSGGNINIGSYQPQIAFYKKDGELGTLWEKALPNPYRITGEEIIVAVPYFISPADIRRPELAFRWFINNLMLPPKIVEKNVIPLRVEGGVSGVSKLRLEIENTDKIFESASKEINIEF</sequence>
<protein>
    <submittedName>
        <fullName evidence="2">Uncharacterized protein</fullName>
    </submittedName>
</protein>